<evidence type="ECO:0000256" key="6">
    <source>
        <dbReference type="RuleBase" id="RU003983"/>
    </source>
</evidence>
<gene>
    <name evidence="9" type="ORF">DW352_19655</name>
</gene>
<sequence length="365" mass="39588">MVVASALVGAQCAMPISRLPQLPENEIDAERRIQQVAQMREYYGQLHRVDNVAFRIRTANIADCGEHVAAQIGLYATTPQSLPRRYRSYAREALGMTWSRPTVISVSDGSPAAQAGIVKGDEIISLNGELIAVTGTARWLRKWFARNGTKPVEAVIRRADEDQTVTVTPVMGCSIPINYVTAEEANAATDGEQIIIQSGMVELAKTDAQLASIIGHELAHANLGHIEKQQINTLIGFAGGVAIDGGFALGGISTGGAFRRELTKAGGRAYSVAFEREADYVGAYYIARAGYDLTGVEDLWRLMAMKNPSGIQLARTHPTSPVRFLQMRKVAAEIADKKARGEPLTPDLRFVQTEQPPSPSGELMR</sequence>
<dbReference type="Pfam" id="PF01435">
    <property type="entry name" value="Peptidase_M48"/>
    <property type="match status" value="1"/>
</dbReference>
<dbReference type="EMBL" id="CP031417">
    <property type="protein sequence ID" value="AXK82542.1"/>
    <property type="molecule type" value="Genomic_DNA"/>
</dbReference>
<dbReference type="SUPFAM" id="SSF50156">
    <property type="entry name" value="PDZ domain-like"/>
    <property type="match status" value="1"/>
</dbReference>
<reference evidence="9 10" key="1">
    <citation type="submission" date="2018-07" db="EMBL/GenBank/DDBJ databases">
        <authorList>
            <person name="Quirk P.G."/>
            <person name="Krulwich T.A."/>
        </authorList>
    </citation>
    <scope>NUCLEOTIDE SEQUENCE [LARGE SCALE GENOMIC DNA]</scope>
    <source>
        <strain evidence="9 10">CC-BB4</strain>
    </source>
</reference>
<evidence type="ECO:0000256" key="2">
    <source>
        <dbReference type="ARBA" id="ARBA00022723"/>
    </source>
</evidence>
<evidence type="ECO:0000256" key="1">
    <source>
        <dbReference type="ARBA" id="ARBA00022670"/>
    </source>
</evidence>
<accession>A0A346A045</accession>
<keyword evidence="3 6" id="KW-0378">Hydrolase</keyword>
<feature type="domain" description="PDZ" evidence="8">
    <location>
        <begin position="79"/>
        <end position="128"/>
    </location>
</feature>
<protein>
    <submittedName>
        <fullName evidence="9">PDZ domain-containing protein</fullName>
    </submittedName>
</protein>
<dbReference type="GO" id="GO:0051603">
    <property type="term" value="P:proteolysis involved in protein catabolic process"/>
    <property type="evidence" value="ECO:0007669"/>
    <property type="project" value="TreeGrafter"/>
</dbReference>
<feature type="region of interest" description="Disordered" evidence="7">
    <location>
        <begin position="337"/>
        <end position="365"/>
    </location>
</feature>
<dbReference type="GO" id="GO:0046872">
    <property type="term" value="F:metal ion binding"/>
    <property type="evidence" value="ECO:0007669"/>
    <property type="project" value="UniProtKB-KW"/>
</dbReference>
<proteinExistence type="inferred from homology"/>
<keyword evidence="4 6" id="KW-0862">Zinc</keyword>
<organism evidence="9 10">
    <name type="scientific">Pseudolabrys taiwanensis</name>
    <dbReference type="NCBI Taxonomy" id="331696"/>
    <lineage>
        <taxon>Bacteria</taxon>
        <taxon>Pseudomonadati</taxon>
        <taxon>Pseudomonadota</taxon>
        <taxon>Alphaproteobacteria</taxon>
        <taxon>Hyphomicrobiales</taxon>
        <taxon>Xanthobacteraceae</taxon>
        <taxon>Pseudolabrys</taxon>
    </lineage>
</organism>
<dbReference type="InterPro" id="IPR001478">
    <property type="entry name" value="PDZ"/>
</dbReference>
<dbReference type="GO" id="GO:0004222">
    <property type="term" value="F:metalloendopeptidase activity"/>
    <property type="evidence" value="ECO:0007669"/>
    <property type="project" value="InterPro"/>
</dbReference>
<comment type="cofactor">
    <cofactor evidence="6">
        <name>Zn(2+)</name>
        <dbReference type="ChEBI" id="CHEBI:29105"/>
    </cofactor>
    <text evidence="6">Binds 1 zinc ion per subunit.</text>
</comment>
<dbReference type="Proteomes" id="UP000254889">
    <property type="component" value="Chromosome"/>
</dbReference>
<keyword evidence="5 6" id="KW-0482">Metalloprotease</keyword>
<dbReference type="PANTHER" id="PTHR22726">
    <property type="entry name" value="METALLOENDOPEPTIDASE OMA1"/>
    <property type="match status" value="1"/>
</dbReference>
<dbReference type="OrthoDB" id="7338723at2"/>
<dbReference type="AlphaFoldDB" id="A0A346A045"/>
<name>A0A346A045_9HYPH</name>
<evidence type="ECO:0000259" key="8">
    <source>
        <dbReference type="PROSITE" id="PS50106"/>
    </source>
</evidence>
<comment type="similarity">
    <text evidence="6">Belongs to the peptidase M48 family.</text>
</comment>
<dbReference type="InterPro" id="IPR041489">
    <property type="entry name" value="PDZ_6"/>
</dbReference>
<evidence type="ECO:0000313" key="9">
    <source>
        <dbReference type="EMBL" id="AXK82542.1"/>
    </source>
</evidence>
<dbReference type="Gene3D" id="2.30.42.10">
    <property type="match status" value="1"/>
</dbReference>
<evidence type="ECO:0000256" key="3">
    <source>
        <dbReference type="ARBA" id="ARBA00022801"/>
    </source>
</evidence>
<evidence type="ECO:0000256" key="5">
    <source>
        <dbReference type="ARBA" id="ARBA00023049"/>
    </source>
</evidence>
<dbReference type="Pfam" id="PF17820">
    <property type="entry name" value="PDZ_6"/>
    <property type="match status" value="1"/>
</dbReference>
<evidence type="ECO:0000256" key="7">
    <source>
        <dbReference type="SAM" id="MobiDB-lite"/>
    </source>
</evidence>
<evidence type="ECO:0000256" key="4">
    <source>
        <dbReference type="ARBA" id="ARBA00022833"/>
    </source>
</evidence>
<dbReference type="InterPro" id="IPR051156">
    <property type="entry name" value="Mito/Outer_Membr_Metalloprot"/>
</dbReference>
<keyword evidence="2" id="KW-0479">Metal-binding</keyword>
<dbReference type="PROSITE" id="PS50106">
    <property type="entry name" value="PDZ"/>
    <property type="match status" value="1"/>
</dbReference>
<dbReference type="GO" id="GO:0016020">
    <property type="term" value="C:membrane"/>
    <property type="evidence" value="ECO:0007669"/>
    <property type="project" value="TreeGrafter"/>
</dbReference>
<keyword evidence="1 6" id="KW-0645">Protease</keyword>
<keyword evidence="10" id="KW-1185">Reference proteome</keyword>
<evidence type="ECO:0000313" key="10">
    <source>
        <dbReference type="Proteomes" id="UP000254889"/>
    </source>
</evidence>
<dbReference type="KEGG" id="ptaw:DW352_19655"/>
<dbReference type="InterPro" id="IPR036034">
    <property type="entry name" value="PDZ_sf"/>
</dbReference>
<dbReference type="PANTHER" id="PTHR22726:SF1">
    <property type="entry name" value="METALLOENDOPEPTIDASE OMA1, MITOCHONDRIAL"/>
    <property type="match status" value="1"/>
</dbReference>
<dbReference type="CDD" id="cd07342">
    <property type="entry name" value="M48C_Oma1_like"/>
    <property type="match status" value="1"/>
</dbReference>
<dbReference type="InterPro" id="IPR001915">
    <property type="entry name" value="Peptidase_M48"/>
</dbReference>